<sequence>MIWQSGIKCVQLNGAMNITEKGRAIDTFTHDADYKVFLMSLKAGGVALNLTVASHVFLMDNWWNPAVENQAQDRIHRIGQFKPIKSTRFVIKDTVEERILQLQQKQLVFEGTVGDSLDAMSKLTEADLKFLFQI</sequence>
<dbReference type="ExpressionAtlas" id="A0A1D6Q0R7">
    <property type="expression patterns" value="baseline and differential"/>
</dbReference>
<keyword evidence="1" id="KW-0547">Nucleotide-binding</keyword>
<dbReference type="EMBL" id="CM000780">
    <property type="protein sequence ID" value="AQK52235.1"/>
    <property type="molecule type" value="Genomic_DNA"/>
</dbReference>
<keyword evidence="4" id="KW-0347">Helicase</keyword>
<dbReference type="GO" id="GO:0005524">
    <property type="term" value="F:ATP binding"/>
    <property type="evidence" value="ECO:0007669"/>
    <property type="project" value="UniProtKB-KW"/>
</dbReference>
<dbReference type="OMA" id="RFALHEI"/>
<keyword evidence="3" id="KW-0067">ATP-binding</keyword>
<gene>
    <name evidence="4" type="ORF">ZEAMMB73_Zm00001d050281</name>
</gene>
<organism evidence="4">
    <name type="scientific">Zea mays</name>
    <name type="common">Maize</name>
    <dbReference type="NCBI Taxonomy" id="4577"/>
    <lineage>
        <taxon>Eukaryota</taxon>
        <taxon>Viridiplantae</taxon>
        <taxon>Streptophyta</taxon>
        <taxon>Embryophyta</taxon>
        <taxon>Tracheophyta</taxon>
        <taxon>Spermatophyta</taxon>
        <taxon>Magnoliopsida</taxon>
        <taxon>Liliopsida</taxon>
        <taxon>Poales</taxon>
        <taxon>Poaceae</taxon>
        <taxon>PACMAD clade</taxon>
        <taxon>Panicoideae</taxon>
        <taxon>Andropogonodae</taxon>
        <taxon>Andropogoneae</taxon>
        <taxon>Tripsacinae</taxon>
        <taxon>Zea</taxon>
    </lineage>
</organism>
<dbReference type="PANTHER" id="PTHR45626:SF12">
    <property type="entry name" value="DNA REPAIR PROTEIN RAD16"/>
    <property type="match status" value="1"/>
</dbReference>
<dbReference type="GO" id="GO:0004386">
    <property type="term" value="F:helicase activity"/>
    <property type="evidence" value="ECO:0007669"/>
    <property type="project" value="UniProtKB-KW"/>
</dbReference>
<proteinExistence type="predicted"/>
<dbReference type="InterPro" id="IPR050628">
    <property type="entry name" value="SNF2_RAD54_helicase_TF"/>
</dbReference>
<keyword evidence="2" id="KW-0378">Hydrolase</keyword>
<dbReference type="AlphaFoldDB" id="A0A1D6Q0R7"/>
<dbReference type="InterPro" id="IPR049730">
    <property type="entry name" value="SNF2/RAD54-like_C"/>
</dbReference>
<dbReference type="Gene3D" id="3.40.50.300">
    <property type="entry name" value="P-loop containing nucleotide triphosphate hydrolases"/>
    <property type="match status" value="1"/>
</dbReference>
<dbReference type="FunCoup" id="A0A1D6Q0R7">
    <property type="interactions" value="11"/>
</dbReference>
<dbReference type="GO" id="GO:0016787">
    <property type="term" value="F:hydrolase activity"/>
    <property type="evidence" value="ECO:0007669"/>
    <property type="project" value="UniProtKB-KW"/>
</dbReference>
<name>A0A1D6Q0R7_MAIZE</name>
<dbReference type="CDD" id="cd18793">
    <property type="entry name" value="SF2_C_SNF"/>
    <property type="match status" value="1"/>
</dbReference>
<dbReference type="STRING" id="4577.A0A1D6Q0R7"/>
<evidence type="ECO:0000256" key="1">
    <source>
        <dbReference type="ARBA" id="ARBA00022741"/>
    </source>
</evidence>
<accession>A0A1D6Q0R7</accession>
<dbReference type="InterPro" id="IPR001650">
    <property type="entry name" value="Helicase_C-like"/>
</dbReference>
<dbReference type="PANTHER" id="PTHR45626">
    <property type="entry name" value="TRANSCRIPTION TERMINATION FACTOR 2-RELATED"/>
    <property type="match status" value="1"/>
</dbReference>
<reference evidence="4" key="1">
    <citation type="submission" date="2015-12" db="EMBL/GenBank/DDBJ databases">
        <title>Update maize B73 reference genome by single molecule sequencing technologies.</title>
        <authorList>
            <consortium name="Maize Genome Sequencing Project"/>
            <person name="Ware D."/>
        </authorList>
    </citation>
    <scope>NUCLEOTIDE SEQUENCE</scope>
    <source>
        <tissue evidence="4">Seedling</tissue>
    </source>
</reference>
<dbReference type="Pfam" id="PF00271">
    <property type="entry name" value="Helicase_C"/>
    <property type="match status" value="1"/>
</dbReference>
<evidence type="ECO:0000256" key="2">
    <source>
        <dbReference type="ARBA" id="ARBA00022801"/>
    </source>
</evidence>
<evidence type="ECO:0000313" key="4">
    <source>
        <dbReference type="EMBL" id="AQK52235.1"/>
    </source>
</evidence>
<dbReference type="SMART" id="SM00490">
    <property type="entry name" value="HELICc"/>
    <property type="match status" value="1"/>
</dbReference>
<dbReference type="InParanoid" id="A0A1D6Q0R7"/>
<evidence type="ECO:0000256" key="3">
    <source>
        <dbReference type="ARBA" id="ARBA00022840"/>
    </source>
</evidence>
<protein>
    <submittedName>
        <fullName evidence="4">Helicase protein with RING/U-box domain</fullName>
    </submittedName>
</protein>
<dbReference type="SUPFAM" id="SSF52540">
    <property type="entry name" value="P-loop containing nucleoside triphosphate hydrolases"/>
    <property type="match status" value="1"/>
</dbReference>
<dbReference type="PROSITE" id="PS51194">
    <property type="entry name" value="HELICASE_CTER"/>
    <property type="match status" value="1"/>
</dbReference>
<dbReference type="SMR" id="A0A1D6Q0R7"/>
<dbReference type="InterPro" id="IPR027417">
    <property type="entry name" value="P-loop_NTPase"/>
</dbReference>